<proteinExistence type="predicted"/>
<dbReference type="STRING" id="104102.AtDm6_3122"/>
<evidence type="ECO:0000313" key="2">
    <source>
        <dbReference type="Proteomes" id="UP000029448"/>
    </source>
</evidence>
<evidence type="ECO:0000313" key="1">
    <source>
        <dbReference type="EMBL" id="KGB21127.1"/>
    </source>
</evidence>
<comment type="caution">
    <text evidence="1">The sequence shown here is derived from an EMBL/GenBank/DDBJ whole genome shotgun (WGS) entry which is preliminary data.</text>
</comment>
<dbReference type="PATRIC" id="fig|104102.7.peg.3078"/>
<protein>
    <recommendedName>
        <fullName evidence="3">DUF551 domain-containing protein</fullName>
    </recommendedName>
</protein>
<dbReference type="Proteomes" id="UP000029448">
    <property type="component" value="Unassembled WGS sequence"/>
</dbReference>
<evidence type="ECO:0008006" key="3">
    <source>
        <dbReference type="Google" id="ProtNLM"/>
    </source>
</evidence>
<gene>
    <name evidence="1" type="ORF">AtDm6_3122</name>
</gene>
<keyword evidence="2" id="KW-1185">Reference proteome</keyword>
<accession>A0A094YIF4</accession>
<name>A0A094YIF4_9PROT</name>
<dbReference type="EMBL" id="JOKM01000103">
    <property type="protein sequence ID" value="KGB21127.1"/>
    <property type="molecule type" value="Genomic_DNA"/>
</dbReference>
<dbReference type="AlphaFoldDB" id="A0A094YIF4"/>
<reference evidence="1 2" key="1">
    <citation type="submission" date="2014-06" db="EMBL/GenBank/DDBJ databases">
        <title>Functional and comparative genomic analyses of the Drosophila gut microbiota identify candidate symbiosis factors.</title>
        <authorList>
            <person name="Newell P.D."/>
            <person name="Chaston J.M."/>
            <person name="Douglas A.E."/>
        </authorList>
    </citation>
    <scope>NUCLEOTIDE SEQUENCE [LARGE SCALE GENOMIC DNA]</scope>
    <source>
        <strain evidence="1 2">DmCS_006</strain>
    </source>
</reference>
<organism evidence="1 2">
    <name type="scientific">Acetobacter tropicalis</name>
    <dbReference type="NCBI Taxonomy" id="104102"/>
    <lineage>
        <taxon>Bacteria</taxon>
        <taxon>Pseudomonadati</taxon>
        <taxon>Pseudomonadota</taxon>
        <taxon>Alphaproteobacteria</taxon>
        <taxon>Acetobacterales</taxon>
        <taxon>Acetobacteraceae</taxon>
        <taxon>Acetobacter</taxon>
    </lineage>
</organism>
<sequence>MWVYGTHPKRSMGSICERRGSMTTPNNWPNPERLGVPPNPERDGLYAMRIDEKFIVRYWSATQRHYSLVPGWKKGISPSDASVFTFCGEILSPARIAEMLDQAERRAEQRVQAKIGRPVYQFKSGVSYWTDTTEIFYKARVLQGQEVRKLYRAEAIDAAREVGRCRNLILTAQTTSSAHTADMRTMTRGNQVTERRSLMRHVATAGKKCMSPAITPFPIHLKNWRLTMTFPRIEAAARAISEYVYERAGKPLKWEDMGDTRQDVARDYASVGLAAADAAAWRPIASAPEDTTILTYYRDGRVMADTFPYRGMLEWQEQLDAPPICWQPLPAPPANSAEMGGVDG</sequence>